<evidence type="ECO:0000256" key="2">
    <source>
        <dbReference type="ARBA" id="ARBA00022723"/>
    </source>
</evidence>
<evidence type="ECO:0000313" key="7">
    <source>
        <dbReference type="Proteomes" id="UP000649739"/>
    </source>
</evidence>
<dbReference type="GO" id="GO:0005737">
    <property type="term" value="C:cytoplasm"/>
    <property type="evidence" value="ECO:0007669"/>
    <property type="project" value="UniProtKB-ARBA"/>
</dbReference>
<name>A0A8J3B901_9ACTN</name>
<dbReference type="InterPro" id="IPR042216">
    <property type="entry name" value="MitoNEET_CISD"/>
</dbReference>
<feature type="domain" description="Iron-binding zinc finger CDGSH type" evidence="5">
    <location>
        <begin position="31"/>
        <end position="67"/>
    </location>
</feature>
<evidence type="ECO:0000256" key="4">
    <source>
        <dbReference type="ARBA" id="ARBA00023014"/>
    </source>
</evidence>
<sequence length="74" mass="7757">MARTGTGTGAEIVVCADGPLLLRGDFTIVTQSGEPVDARRATVALCRCGRSAIRPFCDGTHKLVGFTAPDHREG</sequence>
<reference evidence="6" key="2">
    <citation type="submission" date="2020-09" db="EMBL/GenBank/DDBJ databases">
        <authorList>
            <person name="Sun Q."/>
            <person name="Ohkuma M."/>
        </authorList>
    </citation>
    <scope>NUCLEOTIDE SEQUENCE</scope>
    <source>
        <strain evidence="6">JCM 3090</strain>
    </source>
</reference>
<evidence type="ECO:0000313" key="6">
    <source>
        <dbReference type="EMBL" id="GGK03058.1"/>
    </source>
</evidence>
<dbReference type="EMBL" id="BMQB01000008">
    <property type="protein sequence ID" value="GGK03058.1"/>
    <property type="molecule type" value="Genomic_DNA"/>
</dbReference>
<dbReference type="GO" id="GO:0051537">
    <property type="term" value="F:2 iron, 2 sulfur cluster binding"/>
    <property type="evidence" value="ECO:0007669"/>
    <property type="project" value="UniProtKB-KW"/>
</dbReference>
<evidence type="ECO:0000256" key="3">
    <source>
        <dbReference type="ARBA" id="ARBA00023004"/>
    </source>
</evidence>
<accession>A0A8J3B901</accession>
<organism evidence="6 7">
    <name type="scientific">Pilimelia anulata</name>
    <dbReference type="NCBI Taxonomy" id="53371"/>
    <lineage>
        <taxon>Bacteria</taxon>
        <taxon>Bacillati</taxon>
        <taxon>Actinomycetota</taxon>
        <taxon>Actinomycetes</taxon>
        <taxon>Micromonosporales</taxon>
        <taxon>Micromonosporaceae</taxon>
        <taxon>Pilimelia</taxon>
    </lineage>
</organism>
<protein>
    <recommendedName>
        <fullName evidence="5">Iron-binding zinc finger CDGSH type domain-containing protein</fullName>
    </recommendedName>
</protein>
<proteinExistence type="predicted"/>
<dbReference type="SMART" id="SM00704">
    <property type="entry name" value="ZnF_CDGSH"/>
    <property type="match status" value="1"/>
</dbReference>
<comment type="caution">
    <text evidence="6">The sequence shown here is derived from an EMBL/GenBank/DDBJ whole genome shotgun (WGS) entry which is preliminary data.</text>
</comment>
<keyword evidence="1" id="KW-0001">2Fe-2S</keyword>
<dbReference type="AlphaFoldDB" id="A0A8J3B901"/>
<reference evidence="6" key="1">
    <citation type="journal article" date="2014" name="Int. J. Syst. Evol. Microbiol.">
        <title>Complete genome sequence of Corynebacterium casei LMG S-19264T (=DSM 44701T), isolated from a smear-ripened cheese.</title>
        <authorList>
            <consortium name="US DOE Joint Genome Institute (JGI-PGF)"/>
            <person name="Walter F."/>
            <person name="Albersmeier A."/>
            <person name="Kalinowski J."/>
            <person name="Ruckert C."/>
        </authorList>
    </citation>
    <scope>NUCLEOTIDE SEQUENCE</scope>
    <source>
        <strain evidence="6">JCM 3090</strain>
    </source>
</reference>
<dbReference type="RefSeq" id="WP_189171360.1">
    <property type="nucleotide sequence ID" value="NZ_BMQB01000008.1"/>
</dbReference>
<dbReference type="Proteomes" id="UP000649739">
    <property type="component" value="Unassembled WGS sequence"/>
</dbReference>
<keyword evidence="4" id="KW-0411">Iron-sulfur</keyword>
<dbReference type="GO" id="GO:0046872">
    <property type="term" value="F:metal ion binding"/>
    <property type="evidence" value="ECO:0007669"/>
    <property type="project" value="UniProtKB-KW"/>
</dbReference>
<keyword evidence="2" id="KW-0479">Metal-binding</keyword>
<keyword evidence="7" id="KW-1185">Reference proteome</keyword>
<keyword evidence="3" id="KW-0408">Iron</keyword>
<gene>
    <name evidence="6" type="ORF">GCM10010123_36250</name>
</gene>
<evidence type="ECO:0000256" key="1">
    <source>
        <dbReference type="ARBA" id="ARBA00022714"/>
    </source>
</evidence>
<evidence type="ECO:0000259" key="5">
    <source>
        <dbReference type="SMART" id="SM00704"/>
    </source>
</evidence>
<dbReference type="Pfam" id="PF09360">
    <property type="entry name" value="zf-CDGSH"/>
    <property type="match status" value="1"/>
</dbReference>
<dbReference type="Gene3D" id="3.40.5.90">
    <property type="entry name" value="CDGSH iron-sulfur domain, mitoNEET-type"/>
    <property type="match status" value="1"/>
</dbReference>
<dbReference type="InterPro" id="IPR018967">
    <property type="entry name" value="FeS-contain_CDGSH-typ"/>
</dbReference>